<dbReference type="Proteomes" id="UP001500604">
    <property type="component" value="Unassembled WGS sequence"/>
</dbReference>
<dbReference type="Gene3D" id="1.10.30.50">
    <property type="match status" value="1"/>
</dbReference>
<protein>
    <recommendedName>
        <fullName evidence="3">HNH endonuclease</fullName>
    </recommendedName>
</protein>
<name>A0ABP8V3M4_9GAMM</name>
<comment type="caution">
    <text evidence="1">The sequence shown here is derived from an EMBL/GenBank/DDBJ whole genome shotgun (WGS) entry which is preliminary data.</text>
</comment>
<dbReference type="InterPro" id="IPR003615">
    <property type="entry name" value="HNH_nuc"/>
</dbReference>
<proteinExistence type="predicted"/>
<dbReference type="EMBL" id="BAABFL010000371">
    <property type="protein sequence ID" value="GAA4650179.1"/>
    <property type="molecule type" value="Genomic_DNA"/>
</dbReference>
<evidence type="ECO:0000313" key="1">
    <source>
        <dbReference type="EMBL" id="GAA4650179.1"/>
    </source>
</evidence>
<gene>
    <name evidence="1" type="ORF">GCM10023116_24620</name>
</gene>
<keyword evidence="2" id="KW-1185">Reference proteome</keyword>
<evidence type="ECO:0008006" key="3">
    <source>
        <dbReference type="Google" id="ProtNLM"/>
    </source>
</evidence>
<accession>A0ABP8V3M4</accession>
<dbReference type="CDD" id="cd00085">
    <property type="entry name" value="HNHc"/>
    <property type="match status" value="1"/>
</dbReference>
<evidence type="ECO:0000313" key="2">
    <source>
        <dbReference type="Proteomes" id="UP001500604"/>
    </source>
</evidence>
<sequence>MSRFYEVEPSLENYWRAIILFGSNVASYKFALAKSLYELTDSQADLISLDTLAEPFARHICEHLRASPRQTTSRFSQFLASCADFNNGVITKEALLKQTVRLGFQNVIDAFHNVSRAELGCRFFLDERRGPGNGIRLTEAFFKLAERPDFVDFQHETEARWRLVETAWQEGLSRNLLAVQHDNDIGSLFVQMKDRRVDITSCRDSLNGYQKGRCFYCYDAISVDSSARNLADVDHFFPWCLRRELPAINGIWNLVLACTDCNRGEGGKFERVPTLALLERLHARNEYFINSHLPIRETLIQQTGKTEPQRQQFLQGCYTVAKTRIIHTWQPQSKGGSTF</sequence>
<organism evidence="1 2">
    <name type="scientific">Kistimonas scapharcae</name>
    <dbReference type="NCBI Taxonomy" id="1036133"/>
    <lineage>
        <taxon>Bacteria</taxon>
        <taxon>Pseudomonadati</taxon>
        <taxon>Pseudomonadota</taxon>
        <taxon>Gammaproteobacteria</taxon>
        <taxon>Oceanospirillales</taxon>
        <taxon>Endozoicomonadaceae</taxon>
        <taxon>Kistimonas</taxon>
    </lineage>
</organism>
<reference evidence="2" key="1">
    <citation type="journal article" date="2019" name="Int. J. Syst. Evol. Microbiol.">
        <title>The Global Catalogue of Microorganisms (GCM) 10K type strain sequencing project: providing services to taxonomists for standard genome sequencing and annotation.</title>
        <authorList>
            <consortium name="The Broad Institute Genomics Platform"/>
            <consortium name="The Broad Institute Genome Sequencing Center for Infectious Disease"/>
            <person name="Wu L."/>
            <person name="Ma J."/>
        </authorList>
    </citation>
    <scope>NUCLEOTIDE SEQUENCE [LARGE SCALE GENOMIC DNA]</scope>
    <source>
        <strain evidence="2">JCM 17805</strain>
    </source>
</reference>